<dbReference type="CDD" id="cd00130">
    <property type="entry name" value="PAS"/>
    <property type="match status" value="1"/>
</dbReference>
<dbReference type="Gene3D" id="3.40.50.2300">
    <property type="match status" value="1"/>
</dbReference>
<dbReference type="SMART" id="SM00387">
    <property type="entry name" value="HATPase_c"/>
    <property type="match status" value="1"/>
</dbReference>
<sequence>MFDHIPEALLILDSQSGVVIHGNSKFDAHVGALKIIQGKVFADTCLKAMNKGAFEEKVAELKGKVHDPNASDEDSFLGNLQILQVKQDNSLPFYGRFDLAFSIDSDNSRCFVTFRRVSPLSAAEREAEAEYADFFDNAPIALHWLSGSGHILWANKTEMITLGYTAEEYIGQPIMKFCPDDEELVLEIFKSLGSGNTIRDVPVRFRRKDQTLVYLLIDSNVAYNQDGSFKHTRCFIRDDSRRRIEEASQTFKNESMKQIAASKDKFLHKLVHQFKTPLHILTESIQQGLNCVTLDACGTLSSLVEDIVDVLAFEEGKVLQMRKEWADLRSLLTGAIPVTAREGGENKIIIEIDDQIASIETDPVHLGRVLKALVKNATIFSSNGEVTICVKEVSKSSAGSTQEVYFEVTNPGAPVDSLVMNNMFQRYYQAQPPVRNQKALEPPAKHLESEEQPQTDKLSSDVEGLGVSLNLAYNVVQNMESTLNVESKDGITTFNFTLKARIQTKAAQAFAKAGSTTYVEYKECSAKVWMDAKDSDVAAKFVETSTRAPLEEEHIPPKVGLEEARPRRVLVVEDNTICQRLLKALLEKAKVTKLIVDIASNGKEAVDMLAKLGPVFDVILMDLRMPVMDGLEATLYIKETLQLDTPIMALTAEHTEESREVCMAHGMVCYLSKPCNRKDLQKALWEHCLIDVKFG</sequence>
<keyword evidence="3" id="KW-0675">Receptor</keyword>
<dbReference type="SUPFAM" id="SSF52172">
    <property type="entry name" value="CheY-like"/>
    <property type="match status" value="1"/>
</dbReference>
<dbReference type="InterPro" id="IPR036890">
    <property type="entry name" value="HATPase_C_sf"/>
</dbReference>
<dbReference type="SMART" id="SM00448">
    <property type="entry name" value="REC"/>
    <property type="match status" value="1"/>
</dbReference>
<evidence type="ECO:0000256" key="7">
    <source>
        <dbReference type="PROSITE-ProRule" id="PRU00169"/>
    </source>
</evidence>
<name>A0AAE0KWQ1_9CHLO</name>
<keyword evidence="3" id="KW-0157">Chromophore</keyword>
<keyword evidence="4" id="KW-0716">Sensory transduction</keyword>
<dbReference type="PANTHER" id="PTHR43047">
    <property type="entry name" value="TWO-COMPONENT HISTIDINE PROTEIN KINASE"/>
    <property type="match status" value="1"/>
</dbReference>
<reference evidence="11 12" key="1">
    <citation type="journal article" date="2015" name="Genome Biol. Evol.">
        <title>Comparative Genomics of a Bacterivorous Green Alga Reveals Evolutionary Causalities and Consequences of Phago-Mixotrophic Mode of Nutrition.</title>
        <authorList>
            <person name="Burns J.A."/>
            <person name="Paasch A."/>
            <person name="Narechania A."/>
            <person name="Kim E."/>
        </authorList>
    </citation>
    <scope>NUCLEOTIDE SEQUENCE [LARGE SCALE GENOMIC DNA]</scope>
    <source>
        <strain evidence="11 12">PLY_AMNH</strain>
    </source>
</reference>
<dbReference type="InterPro" id="IPR001789">
    <property type="entry name" value="Sig_transdc_resp-reg_receiver"/>
</dbReference>
<feature type="modified residue" description="4-aspartylphosphate" evidence="7">
    <location>
        <position position="622"/>
    </location>
</feature>
<dbReference type="InterPro" id="IPR011006">
    <property type="entry name" value="CheY-like_superfamily"/>
</dbReference>
<evidence type="ECO:0000259" key="8">
    <source>
        <dbReference type="PROSITE" id="PS50109"/>
    </source>
</evidence>
<dbReference type="PROSITE" id="PS50112">
    <property type="entry name" value="PAS"/>
    <property type="match status" value="1"/>
</dbReference>
<evidence type="ECO:0000259" key="9">
    <source>
        <dbReference type="PROSITE" id="PS50110"/>
    </source>
</evidence>
<evidence type="ECO:0000256" key="4">
    <source>
        <dbReference type="ARBA" id="ARBA00022606"/>
    </source>
</evidence>
<keyword evidence="7" id="KW-0597">Phosphoprotein</keyword>
<gene>
    <name evidence="11" type="ORF">CYMTET_27930</name>
</gene>
<protein>
    <recommendedName>
        <fullName evidence="2">histidine kinase</fullName>
        <ecNumber evidence="2">2.7.13.3</ecNumber>
    </recommendedName>
</protein>
<evidence type="ECO:0000313" key="11">
    <source>
        <dbReference type="EMBL" id="KAK3263255.1"/>
    </source>
</evidence>
<dbReference type="GO" id="GO:0009927">
    <property type="term" value="F:histidine phosphotransfer kinase activity"/>
    <property type="evidence" value="ECO:0007669"/>
    <property type="project" value="TreeGrafter"/>
</dbReference>
<dbReference type="EC" id="2.7.13.3" evidence="2"/>
<dbReference type="GO" id="GO:0000155">
    <property type="term" value="F:phosphorelay sensor kinase activity"/>
    <property type="evidence" value="ECO:0007669"/>
    <property type="project" value="TreeGrafter"/>
</dbReference>
<keyword evidence="12" id="KW-1185">Reference proteome</keyword>
<evidence type="ECO:0000256" key="3">
    <source>
        <dbReference type="ARBA" id="ARBA00022543"/>
    </source>
</evidence>
<dbReference type="PROSITE" id="PS50110">
    <property type="entry name" value="RESPONSE_REGULATORY"/>
    <property type="match status" value="1"/>
</dbReference>
<dbReference type="Pfam" id="PF13426">
    <property type="entry name" value="PAS_9"/>
    <property type="match status" value="1"/>
</dbReference>
<feature type="domain" description="Histidine kinase" evidence="8">
    <location>
        <begin position="269"/>
        <end position="502"/>
    </location>
</feature>
<evidence type="ECO:0000256" key="1">
    <source>
        <dbReference type="ARBA" id="ARBA00000085"/>
    </source>
</evidence>
<dbReference type="GO" id="GO:0009881">
    <property type="term" value="F:photoreceptor activity"/>
    <property type="evidence" value="ECO:0007669"/>
    <property type="project" value="UniProtKB-KW"/>
</dbReference>
<evidence type="ECO:0000256" key="2">
    <source>
        <dbReference type="ARBA" id="ARBA00012438"/>
    </source>
</evidence>
<dbReference type="Pfam" id="PF02518">
    <property type="entry name" value="HATPase_c"/>
    <property type="match status" value="1"/>
</dbReference>
<feature type="domain" description="PAS" evidence="10">
    <location>
        <begin position="127"/>
        <end position="196"/>
    </location>
</feature>
<dbReference type="InterPro" id="IPR000014">
    <property type="entry name" value="PAS"/>
</dbReference>
<dbReference type="GO" id="GO:0005886">
    <property type="term" value="C:plasma membrane"/>
    <property type="evidence" value="ECO:0007669"/>
    <property type="project" value="TreeGrafter"/>
</dbReference>
<accession>A0AAE0KWQ1</accession>
<dbReference type="InterPro" id="IPR005467">
    <property type="entry name" value="His_kinase_dom"/>
</dbReference>
<dbReference type="SMART" id="SM00091">
    <property type="entry name" value="PAS"/>
    <property type="match status" value="1"/>
</dbReference>
<dbReference type="NCBIfam" id="TIGR00229">
    <property type="entry name" value="sensory_box"/>
    <property type="match status" value="1"/>
</dbReference>
<dbReference type="Gene3D" id="3.30.565.10">
    <property type="entry name" value="Histidine kinase-like ATPase, C-terminal domain"/>
    <property type="match status" value="1"/>
</dbReference>
<keyword evidence="5" id="KW-0808">Transferase</keyword>
<dbReference type="SUPFAM" id="SSF55785">
    <property type="entry name" value="PYP-like sensor domain (PAS domain)"/>
    <property type="match status" value="1"/>
</dbReference>
<evidence type="ECO:0000256" key="5">
    <source>
        <dbReference type="ARBA" id="ARBA00022679"/>
    </source>
</evidence>
<dbReference type="AlphaFoldDB" id="A0AAE0KWQ1"/>
<dbReference type="EMBL" id="LGRX02015608">
    <property type="protein sequence ID" value="KAK3263255.1"/>
    <property type="molecule type" value="Genomic_DNA"/>
</dbReference>
<evidence type="ECO:0000259" key="10">
    <source>
        <dbReference type="PROSITE" id="PS50112"/>
    </source>
</evidence>
<keyword evidence="6" id="KW-0418">Kinase</keyword>
<proteinExistence type="predicted"/>
<dbReference type="PROSITE" id="PS50109">
    <property type="entry name" value="HIS_KIN"/>
    <property type="match status" value="1"/>
</dbReference>
<organism evidence="11 12">
    <name type="scientific">Cymbomonas tetramitiformis</name>
    <dbReference type="NCBI Taxonomy" id="36881"/>
    <lineage>
        <taxon>Eukaryota</taxon>
        <taxon>Viridiplantae</taxon>
        <taxon>Chlorophyta</taxon>
        <taxon>Pyramimonadophyceae</taxon>
        <taxon>Pyramimonadales</taxon>
        <taxon>Pyramimonadaceae</taxon>
        <taxon>Cymbomonas</taxon>
    </lineage>
</organism>
<evidence type="ECO:0000256" key="6">
    <source>
        <dbReference type="ARBA" id="ARBA00022777"/>
    </source>
</evidence>
<comment type="catalytic activity">
    <reaction evidence="1">
        <text>ATP + protein L-histidine = ADP + protein N-phospho-L-histidine.</text>
        <dbReference type="EC" id="2.7.13.3"/>
    </reaction>
</comment>
<evidence type="ECO:0000313" key="12">
    <source>
        <dbReference type="Proteomes" id="UP001190700"/>
    </source>
</evidence>
<dbReference type="Proteomes" id="UP001190700">
    <property type="component" value="Unassembled WGS sequence"/>
</dbReference>
<dbReference type="InterPro" id="IPR035965">
    <property type="entry name" value="PAS-like_dom_sf"/>
</dbReference>
<dbReference type="PANTHER" id="PTHR43047:SF72">
    <property type="entry name" value="OSMOSENSING HISTIDINE PROTEIN KINASE SLN1"/>
    <property type="match status" value="1"/>
</dbReference>
<keyword evidence="3" id="KW-0600">Photoreceptor protein</keyword>
<dbReference type="SUPFAM" id="SSF55874">
    <property type="entry name" value="ATPase domain of HSP90 chaperone/DNA topoisomerase II/histidine kinase"/>
    <property type="match status" value="1"/>
</dbReference>
<feature type="domain" description="Response regulatory" evidence="9">
    <location>
        <begin position="568"/>
        <end position="688"/>
    </location>
</feature>
<dbReference type="CDD" id="cd17546">
    <property type="entry name" value="REC_hyHK_CKI1_RcsC-like"/>
    <property type="match status" value="1"/>
</dbReference>
<dbReference type="InterPro" id="IPR003594">
    <property type="entry name" value="HATPase_dom"/>
</dbReference>
<comment type="caution">
    <text evidence="11">The sequence shown here is derived from an EMBL/GenBank/DDBJ whole genome shotgun (WGS) entry which is preliminary data.</text>
</comment>
<dbReference type="Gene3D" id="3.30.450.20">
    <property type="entry name" value="PAS domain"/>
    <property type="match status" value="1"/>
</dbReference>
<dbReference type="Pfam" id="PF00072">
    <property type="entry name" value="Response_reg"/>
    <property type="match status" value="1"/>
</dbReference>